<sequence>MKRVWLSRKFTYIFEANPPTKLAFFIQSLYAHTIEVSKAVDVPNIQHISNDREFIGDDVEMITESWNVQRQVFYQQIGLNQRHAQNDEQQHQPQHKKHEQQDDDFGDEFSHQLELQLIEEEHLQQKEEDDESNHELEL</sequence>
<reference evidence="2" key="1">
    <citation type="journal article" date="2021" name="J. Hered.">
        <title>Genome Assembly of Salicaceae Populus deltoides (Eastern Cottonwood) I-69 Based on Nanopore Sequencing and Hi-C Technologies.</title>
        <authorList>
            <person name="Bai S."/>
            <person name="Wu H."/>
            <person name="Zhang J."/>
            <person name="Pan Z."/>
            <person name="Zhao W."/>
            <person name="Li Z."/>
            <person name="Tong C."/>
        </authorList>
    </citation>
    <scope>NUCLEOTIDE SEQUENCE</scope>
    <source>
        <tissue evidence="2">Leaf</tissue>
    </source>
</reference>
<dbReference type="AlphaFoldDB" id="A0A8T2Z129"/>
<dbReference type="GO" id="GO:0042796">
    <property type="term" value="P:snRNA transcription by RNA polymerase III"/>
    <property type="evidence" value="ECO:0007669"/>
    <property type="project" value="TreeGrafter"/>
</dbReference>
<evidence type="ECO:0000256" key="1">
    <source>
        <dbReference type="SAM" id="MobiDB-lite"/>
    </source>
</evidence>
<dbReference type="Pfam" id="PF09808">
    <property type="entry name" value="SNAPC1"/>
    <property type="match status" value="1"/>
</dbReference>
<dbReference type="PANTHER" id="PTHR15131">
    <property type="entry name" value="SMALL NUCLEAR RNA ACTIVATING COMPLEX, POLYPEPTIDE 1"/>
    <property type="match status" value="1"/>
</dbReference>
<protein>
    <submittedName>
        <fullName evidence="2">Uncharacterized protein</fullName>
    </submittedName>
</protein>
<accession>A0A8T2Z129</accession>
<proteinExistence type="predicted"/>
<name>A0A8T2Z129_POPDE</name>
<dbReference type="PANTHER" id="PTHR15131:SF3">
    <property type="entry name" value="SNRNA-ACTIVATING PROTEIN COMPLEX SUBUNIT 1"/>
    <property type="match status" value="1"/>
</dbReference>
<organism evidence="2 3">
    <name type="scientific">Populus deltoides</name>
    <name type="common">Eastern poplar</name>
    <name type="synonym">Eastern cottonwood</name>
    <dbReference type="NCBI Taxonomy" id="3696"/>
    <lineage>
        <taxon>Eukaryota</taxon>
        <taxon>Viridiplantae</taxon>
        <taxon>Streptophyta</taxon>
        <taxon>Embryophyta</taxon>
        <taxon>Tracheophyta</taxon>
        <taxon>Spermatophyta</taxon>
        <taxon>Magnoliopsida</taxon>
        <taxon>eudicotyledons</taxon>
        <taxon>Gunneridae</taxon>
        <taxon>Pentapetalae</taxon>
        <taxon>rosids</taxon>
        <taxon>fabids</taxon>
        <taxon>Malpighiales</taxon>
        <taxon>Salicaceae</taxon>
        <taxon>Saliceae</taxon>
        <taxon>Populus</taxon>
    </lineage>
</organism>
<dbReference type="GO" id="GO:0019185">
    <property type="term" value="C:snRNA-activating protein complex"/>
    <property type="evidence" value="ECO:0007669"/>
    <property type="project" value="TreeGrafter"/>
</dbReference>
<dbReference type="GO" id="GO:0042795">
    <property type="term" value="P:snRNA transcription by RNA polymerase II"/>
    <property type="evidence" value="ECO:0007669"/>
    <property type="project" value="TreeGrafter"/>
</dbReference>
<dbReference type="Proteomes" id="UP000807159">
    <property type="component" value="Chromosome 4"/>
</dbReference>
<gene>
    <name evidence="2" type="ORF">H0E87_008511</name>
</gene>
<evidence type="ECO:0000313" key="3">
    <source>
        <dbReference type="Proteomes" id="UP000807159"/>
    </source>
</evidence>
<dbReference type="GO" id="GO:0043565">
    <property type="term" value="F:sequence-specific DNA binding"/>
    <property type="evidence" value="ECO:0007669"/>
    <property type="project" value="TreeGrafter"/>
</dbReference>
<comment type="caution">
    <text evidence="2">The sequence shown here is derived from an EMBL/GenBank/DDBJ whole genome shotgun (WGS) entry which is preliminary data.</text>
</comment>
<keyword evidence="3" id="KW-1185">Reference proteome</keyword>
<dbReference type="InterPro" id="IPR019188">
    <property type="entry name" value="SNAPC1"/>
</dbReference>
<dbReference type="EMBL" id="JACEGQ020000004">
    <property type="protein sequence ID" value="KAH8511000.1"/>
    <property type="molecule type" value="Genomic_DNA"/>
</dbReference>
<feature type="region of interest" description="Disordered" evidence="1">
    <location>
        <begin position="79"/>
        <end position="111"/>
    </location>
</feature>
<evidence type="ECO:0000313" key="2">
    <source>
        <dbReference type="EMBL" id="KAH8511000.1"/>
    </source>
</evidence>